<evidence type="ECO:0000313" key="2">
    <source>
        <dbReference type="Proteomes" id="UP000314285"/>
    </source>
</evidence>
<reference evidence="1 2" key="1">
    <citation type="submission" date="2019-06" db="EMBL/GenBank/DDBJ databases">
        <title>Genome of Acinetobacter radioresistens APH1, a phenol degrading strain.</title>
        <authorList>
            <person name="Liu Y."/>
        </authorList>
    </citation>
    <scope>NUCLEOTIDE SEQUENCE [LARGE SCALE GENOMIC DNA]</scope>
    <source>
        <strain evidence="1 2">APH1</strain>
    </source>
</reference>
<evidence type="ECO:0000313" key="1">
    <source>
        <dbReference type="EMBL" id="TNX93655.1"/>
    </source>
</evidence>
<organism evidence="1 2">
    <name type="scientific">Acinetobacter radioresistens</name>
    <dbReference type="NCBI Taxonomy" id="40216"/>
    <lineage>
        <taxon>Bacteria</taxon>
        <taxon>Pseudomonadati</taxon>
        <taxon>Pseudomonadota</taxon>
        <taxon>Gammaproteobacteria</taxon>
        <taxon>Moraxellales</taxon>
        <taxon>Moraxellaceae</taxon>
        <taxon>Acinetobacter</taxon>
    </lineage>
</organism>
<comment type="caution">
    <text evidence="1">The sequence shown here is derived from an EMBL/GenBank/DDBJ whole genome shotgun (WGS) entry which is preliminary data.</text>
</comment>
<name>A0A8H2PSG0_ACIRA</name>
<dbReference type="Proteomes" id="UP000314285">
    <property type="component" value="Unassembled WGS sequence"/>
</dbReference>
<dbReference type="RefSeq" id="WP_139880544.1">
    <property type="nucleotide sequence ID" value="NZ_VFBM01000002.1"/>
</dbReference>
<dbReference type="EMBL" id="VFBM01000002">
    <property type="protein sequence ID" value="TNX93655.1"/>
    <property type="molecule type" value="Genomic_DNA"/>
</dbReference>
<gene>
    <name evidence="1" type="ORF">FHY67_04245</name>
</gene>
<sequence>MSDSSKWVPDQCCAKPDVSRFHEHDRILYDAENPLYVNAICLSCNTHWHRLYGQDVEKFTSKEWDTHINFLYENAAILEHLHCVKCPNFKSETQRYMGMNQDDLNYWNIYFSEGFGKVESAGGGV</sequence>
<accession>A0A8H2PSG0</accession>
<protein>
    <submittedName>
        <fullName evidence="1">Uncharacterized protein</fullName>
    </submittedName>
</protein>
<proteinExistence type="predicted"/>
<dbReference type="AlphaFoldDB" id="A0A8H2PSG0"/>